<feature type="region of interest" description="Disordered" evidence="1">
    <location>
        <begin position="1"/>
        <end position="28"/>
    </location>
</feature>
<evidence type="ECO:0000313" key="3">
    <source>
        <dbReference type="Proteomes" id="UP000256334"/>
    </source>
</evidence>
<dbReference type="RefSeq" id="WP_147301519.1">
    <property type="nucleotide sequence ID" value="NZ_QRDJ01000007.1"/>
</dbReference>
<protein>
    <submittedName>
        <fullName evidence="2">Uncharacterized protein</fullName>
    </submittedName>
</protein>
<gene>
    <name evidence="2" type="ORF">C8D72_1738</name>
</gene>
<keyword evidence="3" id="KW-1185">Reference proteome</keyword>
<name>A0A3D9DX03_9GAMM</name>
<sequence>MRTQKMIDRAARDEERQKAGQPAPANEKYRGYDIQHLGDGVYLYGKTAATAWGMTGSVEDVRAAIDKELMGCGEFPAMPRYVKHWEE</sequence>
<feature type="compositionally biased region" description="Basic and acidic residues" evidence="1">
    <location>
        <begin position="1"/>
        <end position="18"/>
    </location>
</feature>
<evidence type="ECO:0000256" key="1">
    <source>
        <dbReference type="SAM" id="MobiDB-lite"/>
    </source>
</evidence>
<dbReference type="EMBL" id="QRDJ01000007">
    <property type="protein sequence ID" value="REC94909.1"/>
    <property type="molecule type" value="Genomic_DNA"/>
</dbReference>
<dbReference type="Proteomes" id="UP000256334">
    <property type="component" value="Unassembled WGS sequence"/>
</dbReference>
<accession>A0A3D9DX03</accession>
<organism evidence="2 3">
    <name type="scientific">Kushneria indalinina DSM 14324</name>
    <dbReference type="NCBI Taxonomy" id="1122140"/>
    <lineage>
        <taxon>Bacteria</taxon>
        <taxon>Pseudomonadati</taxon>
        <taxon>Pseudomonadota</taxon>
        <taxon>Gammaproteobacteria</taxon>
        <taxon>Oceanospirillales</taxon>
        <taxon>Halomonadaceae</taxon>
        <taxon>Kushneria</taxon>
    </lineage>
</organism>
<evidence type="ECO:0000313" key="2">
    <source>
        <dbReference type="EMBL" id="REC94909.1"/>
    </source>
</evidence>
<comment type="caution">
    <text evidence="2">The sequence shown here is derived from an EMBL/GenBank/DDBJ whole genome shotgun (WGS) entry which is preliminary data.</text>
</comment>
<proteinExistence type="predicted"/>
<dbReference type="AlphaFoldDB" id="A0A3D9DX03"/>
<reference evidence="2 3" key="1">
    <citation type="submission" date="2018-07" db="EMBL/GenBank/DDBJ databases">
        <title>Genomic Encyclopedia of Type Strains, Phase IV (KMG-IV): sequencing the most valuable type-strain genomes for metagenomic binning, comparative biology and taxonomic classification.</title>
        <authorList>
            <person name="Goeker M."/>
        </authorList>
    </citation>
    <scope>NUCLEOTIDE SEQUENCE [LARGE SCALE GENOMIC DNA]</scope>
    <source>
        <strain evidence="2 3">DSM 14324</strain>
    </source>
</reference>